<reference evidence="10" key="1">
    <citation type="submission" date="2025-08" db="UniProtKB">
        <authorList>
            <consortium name="Ensembl"/>
        </authorList>
    </citation>
    <scope>IDENTIFICATION</scope>
</reference>
<feature type="disulfide bond" evidence="7">
    <location>
        <begin position="39"/>
        <end position="49"/>
    </location>
</feature>
<dbReference type="Gene3D" id="3.10.250.10">
    <property type="entry name" value="SRCR-like domain"/>
    <property type="match status" value="3"/>
</dbReference>
<comment type="caution">
    <text evidence="7">Lacks conserved residue(s) required for the propagation of feature annotation.</text>
</comment>
<dbReference type="PROSITE" id="PS50287">
    <property type="entry name" value="SRCR_2"/>
    <property type="match status" value="3"/>
</dbReference>
<dbReference type="PANTHER" id="PTHR48071:SF15">
    <property type="entry name" value="SRCR DOMAIN-CONTAINING PROTEIN"/>
    <property type="match status" value="1"/>
</dbReference>
<evidence type="ECO:0000256" key="2">
    <source>
        <dbReference type="ARBA" id="ARBA00022525"/>
    </source>
</evidence>
<feature type="disulfide bond" evidence="7">
    <location>
        <begin position="141"/>
        <end position="151"/>
    </location>
</feature>
<protein>
    <recommendedName>
        <fullName evidence="9">SRCR domain-containing protein</fullName>
    </recommendedName>
</protein>
<organism evidence="10 11">
    <name type="scientific">Oncorhynchus mykiss</name>
    <name type="common">Rainbow trout</name>
    <name type="synonym">Salmo gairdneri</name>
    <dbReference type="NCBI Taxonomy" id="8022"/>
    <lineage>
        <taxon>Eukaryota</taxon>
        <taxon>Metazoa</taxon>
        <taxon>Chordata</taxon>
        <taxon>Craniata</taxon>
        <taxon>Vertebrata</taxon>
        <taxon>Euteleostomi</taxon>
        <taxon>Actinopterygii</taxon>
        <taxon>Neopterygii</taxon>
        <taxon>Teleostei</taxon>
        <taxon>Protacanthopterygii</taxon>
        <taxon>Salmoniformes</taxon>
        <taxon>Salmonidae</taxon>
        <taxon>Salmoninae</taxon>
        <taxon>Oncorhynchus</taxon>
    </lineage>
</organism>
<keyword evidence="2" id="KW-0964">Secreted</keyword>
<sequence length="306" mass="33027">MMRQATVVCRQQGCGNPVAASRGPLIEDGRIGVRLYSICRGNESSIKQCDKSRGEPGVCDGGYYHHVTCSESVRLVDGAGLCSGRVEVKSNQSWASVCEADFDRQDAEVVCGELGCGAPAALQGGLYGEGEGQTWDKEFQCKGKESRLLDCDTSDRKNNTCLPGNAVGLTCSEPDDVRLVGGGSRCAGGVEWYDQGEWRTVGAIDWNQRDVAAVVCRQLGCGSNVSELPGNTTRGIRVYCSGSEFSLRECRRMDDLLPGLTVICSASPLPAFIIRHVVVLLILLTAITTSYLYYKVKTFTQTLQVI</sequence>
<keyword evidence="11" id="KW-1185">Reference proteome</keyword>
<dbReference type="GO" id="GO:0031638">
    <property type="term" value="P:zymogen activation"/>
    <property type="evidence" value="ECO:0007669"/>
    <property type="project" value="TreeGrafter"/>
</dbReference>
<comment type="subcellular location">
    <subcellularLocation>
        <location evidence="1">Secreted</location>
    </subcellularLocation>
</comment>
<feature type="transmembrane region" description="Helical" evidence="8">
    <location>
        <begin position="273"/>
        <end position="294"/>
    </location>
</feature>
<dbReference type="InterPro" id="IPR036772">
    <property type="entry name" value="SRCR-like_dom_sf"/>
</dbReference>
<evidence type="ECO:0000256" key="6">
    <source>
        <dbReference type="ARBA" id="ARBA00023180"/>
    </source>
</evidence>
<dbReference type="AlphaFoldDB" id="A0A8K9UJS7"/>
<dbReference type="Ensembl" id="ENSOMYT00000124937.1">
    <property type="protein sequence ID" value="ENSOMYP00000112295.1"/>
    <property type="gene ID" value="ENSOMYG00000059711.1"/>
</dbReference>
<feature type="domain" description="SRCR" evidence="9">
    <location>
        <begin position="1"/>
        <end position="70"/>
    </location>
</feature>
<dbReference type="FunFam" id="3.10.250.10:FF:000013">
    <property type="entry name" value="CD163 molecule like 1"/>
    <property type="match status" value="1"/>
</dbReference>
<name>A0A8K9UJS7_ONCMY</name>
<dbReference type="GO" id="GO:0005886">
    <property type="term" value="C:plasma membrane"/>
    <property type="evidence" value="ECO:0007669"/>
    <property type="project" value="TreeGrafter"/>
</dbReference>
<dbReference type="PANTHER" id="PTHR48071">
    <property type="entry name" value="SRCR DOMAIN-CONTAINING PROTEIN"/>
    <property type="match status" value="1"/>
</dbReference>
<dbReference type="Proteomes" id="UP000694395">
    <property type="component" value="Unassembled WGS sequence"/>
</dbReference>
<dbReference type="SMART" id="SM00202">
    <property type="entry name" value="SR"/>
    <property type="match status" value="2"/>
</dbReference>
<keyword evidence="3" id="KW-0732">Signal</keyword>
<feature type="domain" description="SRCR" evidence="9">
    <location>
        <begin position="177"/>
        <end position="265"/>
    </location>
</feature>
<evidence type="ECO:0000256" key="7">
    <source>
        <dbReference type="PROSITE-ProRule" id="PRU00196"/>
    </source>
</evidence>
<dbReference type="GO" id="GO:0004252">
    <property type="term" value="F:serine-type endopeptidase activity"/>
    <property type="evidence" value="ECO:0007669"/>
    <property type="project" value="TreeGrafter"/>
</dbReference>
<evidence type="ECO:0000313" key="11">
    <source>
        <dbReference type="Proteomes" id="UP000694395"/>
    </source>
</evidence>
<keyword evidence="6" id="KW-0325">Glycoprotein</keyword>
<dbReference type="PRINTS" id="PR00258">
    <property type="entry name" value="SPERACTRCPTR"/>
</dbReference>
<reference evidence="10" key="2">
    <citation type="submission" date="2025-09" db="UniProtKB">
        <authorList>
            <consortium name="Ensembl"/>
        </authorList>
    </citation>
    <scope>IDENTIFICATION</scope>
</reference>
<dbReference type="SUPFAM" id="SSF56487">
    <property type="entry name" value="SRCR-like"/>
    <property type="match status" value="3"/>
</dbReference>
<dbReference type="Pfam" id="PF00530">
    <property type="entry name" value="SRCR"/>
    <property type="match status" value="3"/>
</dbReference>
<evidence type="ECO:0000259" key="9">
    <source>
        <dbReference type="PROSITE" id="PS50287"/>
    </source>
</evidence>
<feature type="disulfide bond" evidence="7">
    <location>
        <begin position="240"/>
        <end position="250"/>
    </location>
</feature>
<keyword evidence="4" id="KW-0677">Repeat</keyword>
<keyword evidence="5 7" id="KW-1015">Disulfide bond</keyword>
<accession>A0A8K9UJS7</accession>
<keyword evidence="8" id="KW-0812">Transmembrane</keyword>
<dbReference type="InterPro" id="IPR001190">
    <property type="entry name" value="SRCR"/>
</dbReference>
<feature type="domain" description="SRCR" evidence="9">
    <location>
        <begin position="73"/>
        <end position="172"/>
    </location>
</feature>
<keyword evidence="8" id="KW-1133">Transmembrane helix</keyword>
<evidence type="ECO:0000256" key="4">
    <source>
        <dbReference type="ARBA" id="ARBA00022737"/>
    </source>
</evidence>
<keyword evidence="8" id="KW-0472">Membrane</keyword>
<evidence type="ECO:0000313" key="10">
    <source>
        <dbReference type="Ensembl" id="ENSOMYP00000112295.1"/>
    </source>
</evidence>
<dbReference type="GeneTree" id="ENSGT00940000163299"/>
<evidence type="ECO:0000256" key="5">
    <source>
        <dbReference type="ARBA" id="ARBA00023157"/>
    </source>
</evidence>
<evidence type="ECO:0000256" key="1">
    <source>
        <dbReference type="ARBA" id="ARBA00004613"/>
    </source>
</evidence>
<evidence type="ECO:0000256" key="8">
    <source>
        <dbReference type="SAM" id="Phobius"/>
    </source>
</evidence>
<evidence type="ECO:0000256" key="3">
    <source>
        <dbReference type="ARBA" id="ARBA00022729"/>
    </source>
</evidence>
<proteinExistence type="predicted"/>